<evidence type="ECO:0000256" key="1">
    <source>
        <dbReference type="ARBA" id="ARBA00022527"/>
    </source>
</evidence>
<feature type="domain" description="Protein kinase" evidence="15">
    <location>
        <begin position="67"/>
        <end position="329"/>
    </location>
</feature>
<keyword evidence="6 13" id="KW-0067">ATP-binding</keyword>
<dbReference type="Gene3D" id="1.10.510.10">
    <property type="entry name" value="Transferase(Phosphotransferase) domain 1"/>
    <property type="match status" value="1"/>
</dbReference>
<keyword evidence="5" id="KW-0611">Plant defense</keyword>
<keyword evidence="4" id="KW-0418">Kinase</keyword>
<sequence length="350" mass="39131">MSRRGERRGGLRVAVPKQEPISKFLTASGTFQDDDIRLNNQGLRVVSSEPTPNMAGPSDGQLSLADLEMVQVIGKGAGGVVQLVRHKWTNEIYALKVIQMNIHETVRKQIVQELKINQVSQSQCPHVVECHHSFYNNGVISIVLEYMDGGSLSDILKLQKKIPEPYLAIISKQVLNGLLYLHQVRHIIHRDIKPSNLLINHKGEVKISDFGVSAVLANSMGQRDTFVGTYTYMSPERISGGQYAYDSDMWSLGLTLLECALGRFPYQPHGQEEGWLNFYGLLECIVEQPPPAPPADKFSPEFCSFIAACIQKRPKDRPSAADLLTHPFLEKYSEEEYHLSKLLPPLAPLS</sequence>
<dbReference type="PANTHER" id="PTHR48013:SF32">
    <property type="entry name" value="MITOGEN-ACTIVATED PROTEIN KINASE KINASE 2-LIKE"/>
    <property type="match status" value="1"/>
</dbReference>
<comment type="similarity">
    <text evidence="7">Belongs to the protein kinase superfamily. STE Ser/Thr protein kinase family. MAP kinase kinase subfamily.</text>
</comment>
<evidence type="ECO:0000256" key="13">
    <source>
        <dbReference type="PROSITE-ProRule" id="PRU10141"/>
    </source>
</evidence>
<comment type="catalytic activity">
    <reaction evidence="11">
        <text>L-tyrosyl-[protein] + ATP = O-phospho-L-tyrosyl-[protein] + ADP + H(+)</text>
        <dbReference type="Rhea" id="RHEA:10596"/>
        <dbReference type="Rhea" id="RHEA-COMP:10136"/>
        <dbReference type="Rhea" id="RHEA-COMP:20101"/>
        <dbReference type="ChEBI" id="CHEBI:15378"/>
        <dbReference type="ChEBI" id="CHEBI:30616"/>
        <dbReference type="ChEBI" id="CHEBI:46858"/>
        <dbReference type="ChEBI" id="CHEBI:61978"/>
        <dbReference type="ChEBI" id="CHEBI:456216"/>
        <dbReference type="EC" id="2.7.12.2"/>
    </reaction>
</comment>
<evidence type="ECO:0000256" key="5">
    <source>
        <dbReference type="ARBA" id="ARBA00022821"/>
    </source>
</evidence>
<accession>A0A8T0I0B5</accession>
<dbReference type="CDD" id="cd06623">
    <property type="entry name" value="PKc_MAPKK_plant_like"/>
    <property type="match status" value="1"/>
</dbReference>
<comment type="catalytic activity">
    <reaction evidence="10">
        <text>L-threonyl-[protein] + ATP = O-phospho-L-threonyl-[protein] + ADP + H(+)</text>
        <dbReference type="Rhea" id="RHEA:46608"/>
        <dbReference type="Rhea" id="RHEA-COMP:11060"/>
        <dbReference type="Rhea" id="RHEA-COMP:11605"/>
        <dbReference type="ChEBI" id="CHEBI:15378"/>
        <dbReference type="ChEBI" id="CHEBI:30013"/>
        <dbReference type="ChEBI" id="CHEBI:30616"/>
        <dbReference type="ChEBI" id="CHEBI:61977"/>
        <dbReference type="ChEBI" id="CHEBI:456216"/>
        <dbReference type="EC" id="2.7.12.2"/>
    </reaction>
</comment>
<dbReference type="Gene3D" id="3.30.200.20">
    <property type="entry name" value="Phosphorylase Kinase, domain 1"/>
    <property type="match status" value="1"/>
</dbReference>
<dbReference type="InterPro" id="IPR011009">
    <property type="entry name" value="Kinase-like_dom_sf"/>
</dbReference>
<evidence type="ECO:0000256" key="7">
    <source>
        <dbReference type="ARBA" id="ARBA00038035"/>
    </source>
</evidence>
<evidence type="ECO:0000256" key="3">
    <source>
        <dbReference type="ARBA" id="ARBA00022741"/>
    </source>
</evidence>
<comment type="function">
    <text evidence="12">The CERK1, MEKK1a/b, MKK1a/b/c and MPK4a/b proteins are involved in pathogen defense. The pathway induces rapid growth inhibition, cell wall depositions and accumulation of defense-related transcripts. This protein is required for full defense response to fungal pathogen chitin.</text>
</comment>
<dbReference type="Proteomes" id="UP000822688">
    <property type="component" value="Chromosome 5"/>
</dbReference>
<evidence type="ECO:0000313" key="17">
    <source>
        <dbReference type="Proteomes" id="UP000822688"/>
    </source>
</evidence>
<keyword evidence="1 14" id="KW-0723">Serine/threonine-protein kinase</keyword>
<comment type="catalytic activity">
    <reaction evidence="9">
        <text>L-seryl-[protein] + ATP = O-phospho-L-seryl-[protein] + ADP + H(+)</text>
        <dbReference type="Rhea" id="RHEA:17989"/>
        <dbReference type="Rhea" id="RHEA-COMP:9863"/>
        <dbReference type="Rhea" id="RHEA-COMP:11604"/>
        <dbReference type="ChEBI" id="CHEBI:15378"/>
        <dbReference type="ChEBI" id="CHEBI:29999"/>
        <dbReference type="ChEBI" id="CHEBI:30616"/>
        <dbReference type="ChEBI" id="CHEBI:83421"/>
        <dbReference type="ChEBI" id="CHEBI:456216"/>
        <dbReference type="EC" id="2.7.12.2"/>
    </reaction>
</comment>
<keyword evidence="3 13" id="KW-0547">Nucleotide-binding</keyword>
<dbReference type="InterPro" id="IPR017441">
    <property type="entry name" value="Protein_kinase_ATP_BS"/>
</dbReference>
<comment type="caution">
    <text evidence="16">The sequence shown here is derived from an EMBL/GenBank/DDBJ whole genome shotgun (WGS) entry which is preliminary data.</text>
</comment>
<dbReference type="AlphaFoldDB" id="A0A8T0I0B5"/>
<evidence type="ECO:0000256" key="2">
    <source>
        <dbReference type="ARBA" id="ARBA00022679"/>
    </source>
</evidence>
<evidence type="ECO:0000256" key="9">
    <source>
        <dbReference type="ARBA" id="ARBA00049014"/>
    </source>
</evidence>
<name>A0A8T0I0B5_CERPU</name>
<keyword evidence="17" id="KW-1185">Reference proteome</keyword>
<dbReference type="EC" id="2.7.12.2" evidence="8"/>
<evidence type="ECO:0000256" key="4">
    <source>
        <dbReference type="ARBA" id="ARBA00022777"/>
    </source>
</evidence>
<dbReference type="SMART" id="SM00220">
    <property type="entry name" value="S_TKc"/>
    <property type="match status" value="1"/>
</dbReference>
<evidence type="ECO:0000313" key="16">
    <source>
        <dbReference type="EMBL" id="KAG0576467.1"/>
    </source>
</evidence>
<dbReference type="InterPro" id="IPR008271">
    <property type="entry name" value="Ser/Thr_kinase_AS"/>
</dbReference>
<evidence type="ECO:0000256" key="8">
    <source>
        <dbReference type="ARBA" id="ARBA00038999"/>
    </source>
</evidence>
<evidence type="ECO:0000259" key="15">
    <source>
        <dbReference type="PROSITE" id="PS50011"/>
    </source>
</evidence>
<dbReference type="PROSITE" id="PS00108">
    <property type="entry name" value="PROTEIN_KINASE_ST"/>
    <property type="match status" value="1"/>
</dbReference>
<dbReference type="GO" id="GO:0010200">
    <property type="term" value="P:response to chitin"/>
    <property type="evidence" value="ECO:0007669"/>
    <property type="project" value="UniProtKB-ARBA"/>
</dbReference>
<feature type="binding site" evidence="13">
    <location>
        <position position="96"/>
    </location>
    <ligand>
        <name>ATP</name>
        <dbReference type="ChEBI" id="CHEBI:30616"/>
    </ligand>
</feature>
<dbReference type="GO" id="GO:0005524">
    <property type="term" value="F:ATP binding"/>
    <property type="evidence" value="ECO:0007669"/>
    <property type="project" value="UniProtKB-UniRule"/>
</dbReference>
<dbReference type="GO" id="GO:0004674">
    <property type="term" value="F:protein serine/threonine kinase activity"/>
    <property type="evidence" value="ECO:0007669"/>
    <property type="project" value="UniProtKB-KW"/>
</dbReference>
<evidence type="ECO:0000256" key="11">
    <source>
        <dbReference type="ARBA" id="ARBA00051693"/>
    </source>
</evidence>
<dbReference type="FunFam" id="1.10.510.10:FF:000285">
    <property type="entry name" value="Mitogen-activated protein kinase kinase 6"/>
    <property type="match status" value="1"/>
</dbReference>
<dbReference type="PROSITE" id="PS50011">
    <property type="entry name" value="PROTEIN_KINASE_DOM"/>
    <property type="match status" value="1"/>
</dbReference>
<dbReference type="Pfam" id="PF00069">
    <property type="entry name" value="Pkinase"/>
    <property type="match status" value="1"/>
</dbReference>
<dbReference type="EMBL" id="CM026425">
    <property type="protein sequence ID" value="KAG0576467.1"/>
    <property type="molecule type" value="Genomic_DNA"/>
</dbReference>
<organism evidence="16 17">
    <name type="scientific">Ceratodon purpureus</name>
    <name type="common">Fire moss</name>
    <name type="synonym">Dicranum purpureum</name>
    <dbReference type="NCBI Taxonomy" id="3225"/>
    <lineage>
        <taxon>Eukaryota</taxon>
        <taxon>Viridiplantae</taxon>
        <taxon>Streptophyta</taxon>
        <taxon>Embryophyta</taxon>
        <taxon>Bryophyta</taxon>
        <taxon>Bryophytina</taxon>
        <taxon>Bryopsida</taxon>
        <taxon>Dicranidae</taxon>
        <taxon>Pseudoditrichales</taxon>
        <taxon>Ditrichaceae</taxon>
        <taxon>Ceratodon</taxon>
    </lineage>
</organism>
<evidence type="ECO:0000256" key="14">
    <source>
        <dbReference type="RuleBase" id="RU000304"/>
    </source>
</evidence>
<dbReference type="FunFam" id="3.30.200.20:FF:000265">
    <property type="entry name" value="Mitogen-activated protein kinase kinase 6"/>
    <property type="match status" value="1"/>
</dbReference>
<evidence type="ECO:0000256" key="10">
    <source>
        <dbReference type="ARBA" id="ARBA00049299"/>
    </source>
</evidence>
<evidence type="ECO:0000256" key="12">
    <source>
        <dbReference type="ARBA" id="ARBA00054643"/>
    </source>
</evidence>
<dbReference type="PROSITE" id="PS00107">
    <property type="entry name" value="PROTEIN_KINASE_ATP"/>
    <property type="match status" value="1"/>
</dbReference>
<dbReference type="GO" id="GO:0006952">
    <property type="term" value="P:defense response"/>
    <property type="evidence" value="ECO:0007669"/>
    <property type="project" value="UniProtKB-KW"/>
</dbReference>
<evidence type="ECO:0000256" key="6">
    <source>
        <dbReference type="ARBA" id="ARBA00022840"/>
    </source>
</evidence>
<protein>
    <recommendedName>
        <fullName evidence="8">mitogen-activated protein kinase kinase</fullName>
        <ecNumber evidence="8">2.7.12.2</ecNumber>
    </recommendedName>
</protein>
<gene>
    <name evidence="16" type="ORF">KC19_5G082500</name>
</gene>
<dbReference type="GO" id="GO:0004708">
    <property type="term" value="F:MAP kinase kinase activity"/>
    <property type="evidence" value="ECO:0007669"/>
    <property type="project" value="UniProtKB-EC"/>
</dbReference>
<dbReference type="PANTHER" id="PTHR48013">
    <property type="entry name" value="DUAL SPECIFICITY MITOGEN-ACTIVATED PROTEIN KINASE KINASE 5-RELATED"/>
    <property type="match status" value="1"/>
</dbReference>
<keyword evidence="2" id="KW-0808">Transferase</keyword>
<proteinExistence type="inferred from homology"/>
<reference evidence="16" key="1">
    <citation type="submission" date="2020-06" db="EMBL/GenBank/DDBJ databases">
        <title>WGS assembly of Ceratodon purpureus strain R40.</title>
        <authorList>
            <person name="Carey S.B."/>
            <person name="Jenkins J."/>
            <person name="Shu S."/>
            <person name="Lovell J.T."/>
            <person name="Sreedasyam A."/>
            <person name="Maumus F."/>
            <person name="Tiley G.P."/>
            <person name="Fernandez-Pozo N."/>
            <person name="Barry K."/>
            <person name="Chen C."/>
            <person name="Wang M."/>
            <person name="Lipzen A."/>
            <person name="Daum C."/>
            <person name="Saski C.A."/>
            <person name="Payton A.C."/>
            <person name="Mcbreen J.C."/>
            <person name="Conrad R.E."/>
            <person name="Kollar L.M."/>
            <person name="Olsson S."/>
            <person name="Huttunen S."/>
            <person name="Landis J.B."/>
            <person name="Wickett N.J."/>
            <person name="Johnson M.G."/>
            <person name="Rensing S.A."/>
            <person name="Grimwood J."/>
            <person name="Schmutz J."/>
            <person name="Mcdaniel S.F."/>
        </authorList>
    </citation>
    <scope>NUCLEOTIDE SEQUENCE</scope>
    <source>
        <strain evidence="16">R40</strain>
    </source>
</reference>
<dbReference type="SUPFAM" id="SSF56112">
    <property type="entry name" value="Protein kinase-like (PK-like)"/>
    <property type="match status" value="1"/>
</dbReference>
<dbReference type="InterPro" id="IPR000719">
    <property type="entry name" value="Prot_kinase_dom"/>
</dbReference>